<proteinExistence type="predicted"/>
<protein>
    <submittedName>
        <fullName evidence="3">Uncharacterized protein</fullName>
    </submittedName>
</protein>
<evidence type="ECO:0000256" key="1">
    <source>
        <dbReference type="SAM" id="MobiDB-lite"/>
    </source>
</evidence>
<dbReference type="Proteomes" id="UP000009376">
    <property type="component" value="Unassembled WGS sequence"/>
</dbReference>
<evidence type="ECO:0000313" key="3">
    <source>
        <dbReference type="EMBL" id="EFD92777.1"/>
    </source>
</evidence>
<dbReference type="AlphaFoldDB" id="D6GVD9"/>
<keyword evidence="2" id="KW-0812">Transmembrane</keyword>
<accession>D6GVD9</accession>
<name>D6GVD9_PARA5</name>
<evidence type="ECO:0000256" key="2">
    <source>
        <dbReference type="SAM" id="Phobius"/>
    </source>
</evidence>
<evidence type="ECO:0000313" key="4">
    <source>
        <dbReference type="Proteomes" id="UP000009376"/>
    </source>
</evidence>
<feature type="region of interest" description="Disordered" evidence="1">
    <location>
        <begin position="1"/>
        <end position="30"/>
    </location>
</feature>
<gene>
    <name evidence="3" type="ORF">BJBARM5_0451</name>
</gene>
<sequence>MDDKNIDNPRESNVNSINGGDKKPDINEDNTIPTEEKQYAAQNSNKGKGINKYIVIAVIVIIILLIIAYIMYHFNILGVRAFVRNTLGLNHKTSTTSINSSSSNTSSNLNISSANAALISKVSSYFPSLHELNLTTTAIYANNLNSSGFLHYSVFGEGNIITPFENGTYPINYSGMLMLFSEYKTNETLNDFYESVPTGSKEYNFSFDGIPAVLAIDNITPPSNSSSAYSEGALNVSSYSCGLSGFKITLYNNMNQTVSVTGAEVFNDSNAYGNGSVFSSSGPAKPGKTLMLSFPKEICNSSSSYVVAVRGSTNYSISNMSTFFNFITFSNKLQVNIPNYKLATVGISNSTAYEISVLAGGNNYISQINSSFKKFVESLSASDFN</sequence>
<keyword evidence="2" id="KW-1133">Transmembrane helix</keyword>
<organism evidence="3 4">
    <name type="scientific">Candidatus Parvarchaeum acidophilus ARMAN-5</name>
    <dbReference type="NCBI Taxonomy" id="662762"/>
    <lineage>
        <taxon>Archaea</taxon>
        <taxon>Candidatus Parvarchaeota</taxon>
        <taxon>Candidatus Parvarchaeum</taxon>
    </lineage>
</organism>
<keyword evidence="2" id="KW-0472">Membrane</keyword>
<dbReference type="EMBL" id="GG745553">
    <property type="protein sequence ID" value="EFD92777.1"/>
    <property type="molecule type" value="Genomic_DNA"/>
</dbReference>
<feature type="compositionally biased region" description="Basic and acidic residues" evidence="1">
    <location>
        <begin position="1"/>
        <end position="10"/>
    </location>
</feature>
<reference evidence="3 4" key="1">
    <citation type="journal article" date="2010" name="Proc. Natl. Acad. Sci. U.S.A.">
        <title>Enigmatic, ultrasmall, uncultivated Archaea.</title>
        <authorList>
            <person name="Baker B.J."/>
            <person name="Comolli L.R."/>
            <person name="Dick G.J."/>
            <person name="Hauser L.J."/>
            <person name="Hyatt D."/>
            <person name="Dill B.D."/>
            <person name="Land M.L."/>
            <person name="Verberkmoes N.C."/>
            <person name="Hettich R.L."/>
            <person name="Banfield J.F."/>
        </authorList>
    </citation>
    <scope>NUCLEOTIDE SEQUENCE [LARGE SCALE GENOMIC DNA]</scope>
</reference>
<feature type="transmembrane region" description="Helical" evidence="2">
    <location>
        <begin position="53"/>
        <end position="72"/>
    </location>
</feature>